<accession>A0A8S9QCI9</accession>
<evidence type="ECO:0008006" key="5">
    <source>
        <dbReference type="Google" id="ProtNLM"/>
    </source>
</evidence>
<dbReference type="InterPro" id="IPR039852">
    <property type="entry name" value="CAND1/CAND2"/>
</dbReference>
<dbReference type="InterPro" id="IPR016024">
    <property type="entry name" value="ARM-type_fold"/>
</dbReference>
<dbReference type="InterPro" id="IPR011989">
    <property type="entry name" value="ARM-like"/>
</dbReference>
<sequence>MNKKSDIRTYQNAQKNPDDFLEVQTISWKSRRLPGSPDDFVRRLPIIIVGQAKMANLQVSGIIEKMTGKDKDFRYMATSDLLNELNKESFKLDTDLEMRLSSIILKQLDDVAGDVSGLAVKCLAPLVKKVGEERIVEITNKLCEKLLHGKDQHRDTASIALRTVVAQVAPSLAPSILVTLTPQMIGGISGEITHYNSNKNSGYTLDGLMLIIELILPDSFVGAVTALSEQLLGMSSGIKCECLEIMCDVVQKYGSLMADDHDKLLNALLLQLGCNQATVRKKTVTCIDTDDETLEDEEDDESANEYTDDEDASWKVRRAAAKCLAGLIVSRSEMISKVYQEACPKLIDRFKEREENVKMDVFNTFIDLLRQTGNVTKGQTDTDESRQILHPFTPSDKSSTSNLKIEALVFTKLVLASHAPPVFHPYIKALSSPVLAAVGERYYKVTAEALRVCGELVRVVRPSTQGMGFDFKPFVHPIYNAIMSRLTNQDQDQEVKECAITCMGLVISTFGDQLGAELPSCLPVLVDRMGNEITRLTAVKVALMLRLTLLF</sequence>
<dbReference type="EMBL" id="QGKX02001290">
    <property type="protein sequence ID" value="KAF3539566.1"/>
    <property type="molecule type" value="Genomic_DNA"/>
</dbReference>
<comment type="caution">
    <text evidence="3">The sequence shown here is derived from an EMBL/GenBank/DDBJ whole genome shotgun (WGS) entry which is preliminary data.</text>
</comment>
<evidence type="ECO:0000256" key="1">
    <source>
        <dbReference type="ARBA" id="ARBA00022737"/>
    </source>
</evidence>
<reference evidence="3" key="1">
    <citation type="submission" date="2019-12" db="EMBL/GenBank/DDBJ databases">
        <title>Genome sequencing and annotation of Brassica cretica.</title>
        <authorList>
            <person name="Studholme D.J."/>
            <person name="Sarris P."/>
        </authorList>
    </citation>
    <scope>NUCLEOTIDE SEQUENCE</scope>
    <source>
        <strain evidence="3">PFS-109/04</strain>
        <tissue evidence="3">Leaf</tissue>
    </source>
</reference>
<dbReference type="GO" id="GO:0010265">
    <property type="term" value="P:SCF complex assembly"/>
    <property type="evidence" value="ECO:0007669"/>
    <property type="project" value="InterPro"/>
</dbReference>
<name>A0A8S9QCI9_BRACR</name>
<protein>
    <recommendedName>
        <fullName evidence="5">TATA-binding protein interacting (TIP20) domain-containing protein</fullName>
    </recommendedName>
</protein>
<gene>
    <name evidence="3" type="ORF">F2Q69_00024295</name>
</gene>
<dbReference type="Gene3D" id="1.25.10.10">
    <property type="entry name" value="Leucine-rich Repeat Variant"/>
    <property type="match status" value="3"/>
</dbReference>
<dbReference type="Proteomes" id="UP000712600">
    <property type="component" value="Unassembled WGS sequence"/>
</dbReference>
<evidence type="ECO:0000313" key="3">
    <source>
        <dbReference type="EMBL" id="KAF3539566.1"/>
    </source>
</evidence>
<keyword evidence="1" id="KW-0677">Repeat</keyword>
<evidence type="ECO:0000256" key="2">
    <source>
        <dbReference type="ARBA" id="ARBA00022786"/>
    </source>
</evidence>
<dbReference type="PANTHER" id="PTHR12696">
    <property type="entry name" value="TIP120"/>
    <property type="match status" value="1"/>
</dbReference>
<dbReference type="AlphaFoldDB" id="A0A8S9QCI9"/>
<organism evidence="3 4">
    <name type="scientific">Brassica cretica</name>
    <name type="common">Mustard</name>
    <dbReference type="NCBI Taxonomy" id="69181"/>
    <lineage>
        <taxon>Eukaryota</taxon>
        <taxon>Viridiplantae</taxon>
        <taxon>Streptophyta</taxon>
        <taxon>Embryophyta</taxon>
        <taxon>Tracheophyta</taxon>
        <taxon>Spermatophyta</taxon>
        <taxon>Magnoliopsida</taxon>
        <taxon>eudicotyledons</taxon>
        <taxon>Gunneridae</taxon>
        <taxon>Pentapetalae</taxon>
        <taxon>rosids</taxon>
        <taxon>malvids</taxon>
        <taxon>Brassicales</taxon>
        <taxon>Brassicaceae</taxon>
        <taxon>Brassiceae</taxon>
        <taxon>Brassica</taxon>
    </lineage>
</organism>
<dbReference type="SUPFAM" id="SSF48371">
    <property type="entry name" value="ARM repeat"/>
    <property type="match status" value="1"/>
</dbReference>
<evidence type="ECO:0000313" key="4">
    <source>
        <dbReference type="Proteomes" id="UP000712600"/>
    </source>
</evidence>
<dbReference type="Pfam" id="PF25782">
    <property type="entry name" value="TPR_CAND1"/>
    <property type="match status" value="1"/>
</dbReference>
<proteinExistence type="predicted"/>
<keyword evidence="2" id="KW-0833">Ubl conjugation pathway</keyword>